<gene>
    <name evidence="3" type="ORF">MTX78_08775</name>
</gene>
<dbReference type="PANTHER" id="PTHR35535:SF1">
    <property type="entry name" value="HEAT SHOCK PROTEIN HSLJ"/>
    <property type="match status" value="1"/>
</dbReference>
<evidence type="ECO:0000313" key="3">
    <source>
        <dbReference type="EMBL" id="UOG76683.1"/>
    </source>
</evidence>
<keyword evidence="4" id="KW-1185">Reference proteome</keyword>
<protein>
    <submittedName>
        <fullName evidence="3">META domain-containing protein</fullName>
    </submittedName>
</protein>
<dbReference type="InterPro" id="IPR038670">
    <property type="entry name" value="HslJ-like_sf"/>
</dbReference>
<sequence>MLLASCQTTPPSTTTSPIVSVPSTTPAAPLRNTRWVLRTMNNQPVATPTNGEPYLLLRNEEQNAEGNGGCNRFRGSFELPADGQLRFGPLLSTKMACPDLSTESAFLDVLSKTRTYQISGDTLRLFQETATQPSAVLHAVYLH</sequence>
<proteinExistence type="predicted"/>
<reference evidence="3 4" key="1">
    <citation type="submission" date="2022-03" db="EMBL/GenBank/DDBJ databases">
        <title>Hymenobactersp. isolated from the air.</title>
        <authorList>
            <person name="Won M."/>
            <person name="Kwon S.-W."/>
        </authorList>
    </citation>
    <scope>NUCLEOTIDE SEQUENCE [LARGE SCALE GENOMIC DNA]</scope>
    <source>
        <strain evidence="3 4">KACC 21982</strain>
    </source>
</reference>
<feature type="domain" description="DUF306" evidence="2">
    <location>
        <begin position="28"/>
        <end position="130"/>
    </location>
</feature>
<organism evidence="3 4">
    <name type="scientific">Hymenobacter tibetensis</name>
    <dbReference type="NCBI Taxonomy" id="497967"/>
    <lineage>
        <taxon>Bacteria</taxon>
        <taxon>Pseudomonadati</taxon>
        <taxon>Bacteroidota</taxon>
        <taxon>Cytophagia</taxon>
        <taxon>Cytophagales</taxon>
        <taxon>Hymenobacteraceae</taxon>
        <taxon>Hymenobacter</taxon>
    </lineage>
</organism>
<evidence type="ECO:0000256" key="1">
    <source>
        <dbReference type="SAM" id="MobiDB-lite"/>
    </source>
</evidence>
<dbReference type="EMBL" id="CP094669">
    <property type="protein sequence ID" value="UOG76683.1"/>
    <property type="molecule type" value="Genomic_DNA"/>
</dbReference>
<feature type="compositionally biased region" description="Low complexity" evidence="1">
    <location>
        <begin position="8"/>
        <end position="25"/>
    </location>
</feature>
<accession>A0ABY4D2B8</accession>
<dbReference type="Proteomes" id="UP000831113">
    <property type="component" value="Chromosome"/>
</dbReference>
<evidence type="ECO:0000313" key="4">
    <source>
        <dbReference type="Proteomes" id="UP000831113"/>
    </source>
</evidence>
<dbReference type="Pfam" id="PF03724">
    <property type="entry name" value="META"/>
    <property type="match status" value="1"/>
</dbReference>
<name>A0ABY4D2B8_9BACT</name>
<dbReference type="Gene3D" id="2.40.128.270">
    <property type="match status" value="1"/>
</dbReference>
<dbReference type="InterPro" id="IPR053147">
    <property type="entry name" value="Hsp_HslJ-like"/>
</dbReference>
<dbReference type="RefSeq" id="WP_243801798.1">
    <property type="nucleotide sequence ID" value="NZ_CP094669.1"/>
</dbReference>
<evidence type="ECO:0000259" key="2">
    <source>
        <dbReference type="Pfam" id="PF03724"/>
    </source>
</evidence>
<feature type="region of interest" description="Disordered" evidence="1">
    <location>
        <begin position="1"/>
        <end position="25"/>
    </location>
</feature>
<dbReference type="PANTHER" id="PTHR35535">
    <property type="entry name" value="HEAT SHOCK PROTEIN HSLJ"/>
    <property type="match status" value="1"/>
</dbReference>
<dbReference type="InterPro" id="IPR005184">
    <property type="entry name" value="DUF306_Meta_HslJ"/>
</dbReference>